<keyword evidence="3" id="KW-1185">Reference proteome</keyword>
<comment type="caution">
    <text evidence="2">The sequence shown here is derived from an EMBL/GenBank/DDBJ whole genome shotgun (WGS) entry which is preliminary data.</text>
</comment>
<reference evidence="3" key="1">
    <citation type="journal article" date="2019" name="Int. J. Syst. Evol. Microbiol.">
        <title>The Global Catalogue of Microorganisms (GCM) 10K type strain sequencing project: providing services to taxonomists for standard genome sequencing and annotation.</title>
        <authorList>
            <consortium name="The Broad Institute Genomics Platform"/>
            <consortium name="The Broad Institute Genome Sequencing Center for Infectious Disease"/>
            <person name="Wu L."/>
            <person name="Ma J."/>
        </authorList>
    </citation>
    <scope>NUCLEOTIDE SEQUENCE [LARGE SCALE GENOMIC DNA]</scope>
    <source>
        <strain evidence="3">CGMCC 4.7152</strain>
    </source>
</reference>
<proteinExistence type="predicted"/>
<sequence>MATEEMLRGLLRWQHVAFAAGCVYRVAPLVEVFGARDERWTWRDAVEVLLDPQGPPADAACEPLLAPLRIVQRNPDVMATPQFLDAAMRTMRAALQTCQAETADDAEELALGAGWAADEVFESVDVDPAVEIDAQQRSVDAMRAASGASWADMVGFIRRDATDLTGLIERLAALGKVRRAGPLPARGVPRRRHAGHGGVALPVSPRQRRTLVEVDEREFVPDGQGRTSWRTGDVVELSCGFVDATVVRADEYGTGLAVPWHPSEGRSRSFCTIGRTRGCGPATGSATPPGPSWSSTRRCCS</sequence>
<dbReference type="Proteomes" id="UP001595912">
    <property type="component" value="Unassembled WGS sequence"/>
</dbReference>
<gene>
    <name evidence="2" type="ORF">ACFPIJ_43520</name>
</gene>
<dbReference type="RefSeq" id="WP_380124809.1">
    <property type="nucleotide sequence ID" value="NZ_JBHSIU010000066.1"/>
</dbReference>
<feature type="region of interest" description="Disordered" evidence="1">
    <location>
        <begin position="280"/>
        <end position="301"/>
    </location>
</feature>
<protein>
    <submittedName>
        <fullName evidence="2">Uncharacterized protein</fullName>
    </submittedName>
</protein>
<evidence type="ECO:0000313" key="3">
    <source>
        <dbReference type="Proteomes" id="UP001595912"/>
    </source>
</evidence>
<organism evidence="2 3">
    <name type="scientific">Dactylosporangium cerinum</name>
    <dbReference type="NCBI Taxonomy" id="1434730"/>
    <lineage>
        <taxon>Bacteria</taxon>
        <taxon>Bacillati</taxon>
        <taxon>Actinomycetota</taxon>
        <taxon>Actinomycetes</taxon>
        <taxon>Micromonosporales</taxon>
        <taxon>Micromonosporaceae</taxon>
        <taxon>Dactylosporangium</taxon>
    </lineage>
</organism>
<accession>A0ABV9W8M0</accession>
<name>A0ABV9W8M0_9ACTN</name>
<evidence type="ECO:0000313" key="2">
    <source>
        <dbReference type="EMBL" id="MFC5004684.1"/>
    </source>
</evidence>
<dbReference type="EMBL" id="JBHSIU010000066">
    <property type="protein sequence ID" value="MFC5004684.1"/>
    <property type="molecule type" value="Genomic_DNA"/>
</dbReference>
<evidence type="ECO:0000256" key="1">
    <source>
        <dbReference type="SAM" id="MobiDB-lite"/>
    </source>
</evidence>